<accession>A0AAU9I953</accession>
<evidence type="ECO:0000313" key="6">
    <source>
        <dbReference type="Proteomes" id="UP001162131"/>
    </source>
</evidence>
<name>A0AAU9I953_9CILI</name>
<dbReference type="GO" id="GO:0005509">
    <property type="term" value="F:calcium ion binding"/>
    <property type="evidence" value="ECO:0007669"/>
    <property type="project" value="InterPro"/>
</dbReference>
<dbReference type="InterPro" id="IPR002048">
    <property type="entry name" value="EF_hand_dom"/>
</dbReference>
<feature type="domain" description="EF-hand" evidence="4">
    <location>
        <begin position="430"/>
        <end position="465"/>
    </location>
</feature>
<comment type="caution">
    <text evidence="5">The sequence shown here is derived from an EMBL/GenBank/DDBJ whole genome shotgun (WGS) entry which is preliminary data.</text>
</comment>
<dbReference type="Gene3D" id="1.10.238.10">
    <property type="entry name" value="EF-hand"/>
    <property type="match status" value="2"/>
</dbReference>
<dbReference type="InterPro" id="IPR011992">
    <property type="entry name" value="EF-hand-dom_pair"/>
</dbReference>
<dbReference type="SUPFAM" id="SSF47473">
    <property type="entry name" value="EF-hand"/>
    <property type="match status" value="2"/>
</dbReference>
<dbReference type="PROSITE" id="PS50222">
    <property type="entry name" value="EF_HAND_2"/>
    <property type="match status" value="2"/>
</dbReference>
<dbReference type="PANTHER" id="PTHR45942">
    <property type="entry name" value="PROTEIN PHOSPATASE 3 REGULATORY SUBUNIT B ALPHA ISOFORM TYPE 1"/>
    <property type="match status" value="1"/>
</dbReference>
<dbReference type="SMART" id="SM00054">
    <property type="entry name" value="EFh"/>
    <property type="match status" value="3"/>
</dbReference>
<evidence type="ECO:0000313" key="5">
    <source>
        <dbReference type="EMBL" id="CAG9311823.1"/>
    </source>
</evidence>
<dbReference type="AlphaFoldDB" id="A0AAU9I953"/>
<evidence type="ECO:0000256" key="3">
    <source>
        <dbReference type="ARBA" id="ARBA00022837"/>
    </source>
</evidence>
<dbReference type="EMBL" id="CAJZBQ010000005">
    <property type="protein sequence ID" value="CAG9311823.1"/>
    <property type="molecule type" value="Genomic_DNA"/>
</dbReference>
<dbReference type="PROSITE" id="PS00018">
    <property type="entry name" value="EF_HAND_1"/>
    <property type="match status" value="1"/>
</dbReference>
<sequence>MKIAAKIRMYYGIKRSKIITKNNYIYWIDMGAYFSSRNPELKNLDLKKPVKFMATMLTKWNKEEISKLFRRFTSSQNIGEFYIDNGMIRIIFRSSNAQGMENEILRIFHVKGRVNAMEILAVLILYSTLNWKEKIKIMLNVFDFDGNKAISKDEMVILCQSFLRGFSCVTDNPLISIEACKILAEIVFDQVGKDANGLLTYDDLCGWISIYSEIHELFMINQVEEVKNIKTSRRKSILAGIGLYKTNQNRPKNESYFSEKYKNSTEKYSPAHKKSKSTGNRQRKFFIVGNKNTRYTKELIESLYAFYQSAEQNSKTPLKSLKAELIKHQKFSHLAHSLTLQYPHHENITFKELLISACPNAELFQINRMIKWVRNESSPLPAIKRAHQVSKRKLTFGTANTYRRVFEKIDTNHDGSLDVQELEDGFKDVASKEGIEKIFKEFDTDHNEKIDLKEFFRLMAPPSMEITDDILRVFDEQK</sequence>
<keyword evidence="3" id="KW-0106">Calcium</keyword>
<evidence type="ECO:0000256" key="1">
    <source>
        <dbReference type="ARBA" id="ARBA00022723"/>
    </source>
</evidence>
<dbReference type="InterPro" id="IPR018247">
    <property type="entry name" value="EF_Hand_1_Ca_BS"/>
</dbReference>
<reference evidence="5" key="1">
    <citation type="submission" date="2021-09" db="EMBL/GenBank/DDBJ databases">
        <authorList>
            <consortium name="AG Swart"/>
            <person name="Singh M."/>
            <person name="Singh A."/>
            <person name="Seah K."/>
            <person name="Emmerich C."/>
        </authorList>
    </citation>
    <scope>NUCLEOTIDE SEQUENCE</scope>
    <source>
        <strain evidence="5">ATCC30299</strain>
    </source>
</reference>
<dbReference type="Proteomes" id="UP001162131">
    <property type="component" value="Unassembled WGS sequence"/>
</dbReference>
<dbReference type="CDD" id="cd00051">
    <property type="entry name" value="EFh"/>
    <property type="match status" value="1"/>
</dbReference>
<proteinExistence type="predicted"/>
<dbReference type="Pfam" id="PF13499">
    <property type="entry name" value="EF-hand_7"/>
    <property type="match status" value="1"/>
</dbReference>
<keyword evidence="1" id="KW-0479">Metal-binding</keyword>
<evidence type="ECO:0000256" key="2">
    <source>
        <dbReference type="ARBA" id="ARBA00022737"/>
    </source>
</evidence>
<feature type="domain" description="EF-hand" evidence="4">
    <location>
        <begin position="130"/>
        <end position="165"/>
    </location>
</feature>
<gene>
    <name evidence="5" type="ORF">BSTOLATCC_MIC5083</name>
</gene>
<keyword evidence="2" id="KW-0677">Repeat</keyword>
<organism evidence="5 6">
    <name type="scientific">Blepharisma stoltei</name>
    <dbReference type="NCBI Taxonomy" id="1481888"/>
    <lineage>
        <taxon>Eukaryota</taxon>
        <taxon>Sar</taxon>
        <taxon>Alveolata</taxon>
        <taxon>Ciliophora</taxon>
        <taxon>Postciliodesmatophora</taxon>
        <taxon>Heterotrichea</taxon>
        <taxon>Heterotrichida</taxon>
        <taxon>Blepharismidae</taxon>
        <taxon>Blepharisma</taxon>
    </lineage>
</organism>
<protein>
    <recommendedName>
        <fullName evidence="4">EF-hand domain-containing protein</fullName>
    </recommendedName>
</protein>
<keyword evidence="6" id="KW-1185">Reference proteome</keyword>
<evidence type="ECO:0000259" key="4">
    <source>
        <dbReference type="PROSITE" id="PS50222"/>
    </source>
</evidence>